<comment type="similarity">
    <text evidence="2 12">Belongs to the cutinase family.</text>
</comment>
<keyword evidence="6 12" id="KW-0732">Signal</keyword>
<keyword evidence="14" id="KW-1185">Reference proteome</keyword>
<dbReference type="InterPro" id="IPR011150">
    <property type="entry name" value="Cutinase_monf"/>
</dbReference>
<dbReference type="SMART" id="SM01110">
    <property type="entry name" value="Cutinase"/>
    <property type="match status" value="1"/>
</dbReference>
<comment type="catalytic activity">
    <reaction evidence="9 12">
        <text>cutin + H2O = cutin monomers.</text>
        <dbReference type="EC" id="3.1.1.74"/>
    </reaction>
</comment>
<feature type="active site" description="Proton donor/acceptor" evidence="10">
    <location>
        <position position="195"/>
    </location>
</feature>
<dbReference type="EMBL" id="KV441562">
    <property type="protein sequence ID" value="OAF99266.1"/>
    <property type="molecule type" value="Genomic_DNA"/>
</dbReference>
<dbReference type="Proteomes" id="UP000077069">
    <property type="component" value="Unassembled WGS sequence"/>
</dbReference>
<keyword evidence="8 11" id="KW-1015">Disulfide bond</keyword>
<dbReference type="PROSITE" id="PS00931">
    <property type="entry name" value="CUTINASE_2"/>
    <property type="match status" value="1"/>
</dbReference>
<sequence length="213" mass="21463">MKISFITVLAAALSVTSAAPAIEKRQYSSSTYNQLTDGTACRPISVIYARGTGQQGNVGDSQAVGPLFFNNLASRVGGTSQLAIQGVTYSASIAGFLAGGDSAGTTTMTNLISQTASRCPNTKIVLSGYSQGAQLVHNAAQKTSAANAAKVAAVVVFGDPKKGQSLGSIASSKVLTICHSGDNICEGGASITPAHLNYQNDVGTAGAFVAGKV</sequence>
<evidence type="ECO:0000256" key="11">
    <source>
        <dbReference type="PIRSR" id="PIRSR611150-2"/>
    </source>
</evidence>
<keyword evidence="4 12" id="KW-0719">Serine esterase</keyword>
<dbReference type="InterPro" id="IPR000675">
    <property type="entry name" value="Cutinase/axe"/>
</dbReference>
<keyword evidence="7 12" id="KW-0378">Hydrolase</keyword>
<organism evidence="13 14">
    <name type="scientific">Paraphaeosphaeria sporulosa</name>
    <dbReference type="NCBI Taxonomy" id="1460663"/>
    <lineage>
        <taxon>Eukaryota</taxon>
        <taxon>Fungi</taxon>
        <taxon>Dikarya</taxon>
        <taxon>Ascomycota</taxon>
        <taxon>Pezizomycotina</taxon>
        <taxon>Dothideomycetes</taxon>
        <taxon>Pleosporomycetidae</taxon>
        <taxon>Pleosporales</taxon>
        <taxon>Massarineae</taxon>
        <taxon>Didymosphaeriaceae</taxon>
        <taxon>Paraphaeosphaeria</taxon>
    </lineage>
</organism>
<feature type="disulfide bond" evidence="11">
    <location>
        <begin position="41"/>
        <end position="119"/>
    </location>
</feature>
<dbReference type="AlphaFoldDB" id="A0A177BXZ0"/>
<dbReference type="GO" id="GO:0016052">
    <property type="term" value="P:carbohydrate catabolic process"/>
    <property type="evidence" value="ECO:0007669"/>
    <property type="project" value="TreeGrafter"/>
</dbReference>
<keyword evidence="5 12" id="KW-0964">Secreted</keyword>
<dbReference type="PANTHER" id="PTHR48250:SF2">
    <property type="entry name" value="CUTINASE"/>
    <property type="match status" value="1"/>
</dbReference>
<feature type="disulfide bond" evidence="11">
    <location>
        <begin position="178"/>
        <end position="185"/>
    </location>
</feature>
<dbReference type="PANTHER" id="PTHR48250">
    <property type="entry name" value="CUTINASE 2-RELATED"/>
    <property type="match status" value="1"/>
</dbReference>
<evidence type="ECO:0000256" key="10">
    <source>
        <dbReference type="PIRSR" id="PIRSR611150-1"/>
    </source>
</evidence>
<evidence type="ECO:0000256" key="6">
    <source>
        <dbReference type="ARBA" id="ARBA00022729"/>
    </source>
</evidence>
<evidence type="ECO:0000313" key="13">
    <source>
        <dbReference type="EMBL" id="OAF99266.1"/>
    </source>
</evidence>
<dbReference type="RefSeq" id="XP_018029632.1">
    <property type="nucleotide sequence ID" value="XM_018183770.1"/>
</dbReference>
<evidence type="ECO:0000256" key="7">
    <source>
        <dbReference type="ARBA" id="ARBA00022801"/>
    </source>
</evidence>
<dbReference type="OrthoDB" id="2975078at2759"/>
<dbReference type="InterPro" id="IPR029058">
    <property type="entry name" value="AB_hydrolase_fold"/>
</dbReference>
<dbReference type="InterPro" id="IPR043580">
    <property type="entry name" value="CUTINASE_1"/>
</dbReference>
<dbReference type="STRING" id="1460663.A0A177BXZ0"/>
<evidence type="ECO:0000256" key="3">
    <source>
        <dbReference type="ARBA" id="ARBA00013095"/>
    </source>
</evidence>
<reference evidence="13 14" key="1">
    <citation type="submission" date="2016-05" db="EMBL/GenBank/DDBJ databases">
        <title>Comparative analysis of secretome profiles of manganese(II)-oxidizing ascomycete fungi.</title>
        <authorList>
            <consortium name="DOE Joint Genome Institute"/>
            <person name="Zeiner C.A."/>
            <person name="Purvine S.O."/>
            <person name="Zink E.M."/>
            <person name="Wu S."/>
            <person name="Pasa-Tolic L."/>
            <person name="Chaput D.L."/>
            <person name="Haridas S."/>
            <person name="Grigoriev I.V."/>
            <person name="Santelli C.M."/>
            <person name="Hansel C.M."/>
        </authorList>
    </citation>
    <scope>NUCLEOTIDE SEQUENCE [LARGE SCALE GENOMIC DNA]</scope>
    <source>
        <strain evidence="13 14">AP3s5-JAC2a</strain>
    </source>
</reference>
<accession>A0A177BXZ0</accession>
<proteinExistence type="inferred from homology"/>
<dbReference type="GO" id="GO:0050525">
    <property type="term" value="F:cutinase activity"/>
    <property type="evidence" value="ECO:0007669"/>
    <property type="project" value="UniProtKB-UniRule"/>
</dbReference>
<name>A0A177BXZ0_9PLEO</name>
<evidence type="ECO:0000313" key="14">
    <source>
        <dbReference type="Proteomes" id="UP000077069"/>
    </source>
</evidence>
<dbReference type="PRINTS" id="PR00129">
    <property type="entry name" value="CUTINASE"/>
</dbReference>
<evidence type="ECO:0000256" key="5">
    <source>
        <dbReference type="ARBA" id="ARBA00022525"/>
    </source>
</evidence>
<dbReference type="GO" id="GO:0005576">
    <property type="term" value="C:extracellular region"/>
    <property type="evidence" value="ECO:0007669"/>
    <property type="project" value="UniProtKB-SubCell"/>
</dbReference>
<evidence type="ECO:0000256" key="8">
    <source>
        <dbReference type="ARBA" id="ARBA00023157"/>
    </source>
</evidence>
<dbReference type="SUPFAM" id="SSF53474">
    <property type="entry name" value="alpha/beta-Hydrolases"/>
    <property type="match status" value="1"/>
</dbReference>
<feature type="active site" description="Nucleophile" evidence="10">
    <location>
        <position position="130"/>
    </location>
</feature>
<dbReference type="InterPro" id="IPR043579">
    <property type="entry name" value="CUTINASE_2"/>
</dbReference>
<feature type="active site" evidence="10">
    <location>
        <position position="182"/>
    </location>
</feature>
<evidence type="ECO:0000256" key="12">
    <source>
        <dbReference type="RuleBase" id="RU361263"/>
    </source>
</evidence>
<gene>
    <name evidence="13" type="ORF">CC84DRAFT_1232677</name>
</gene>
<evidence type="ECO:0000256" key="9">
    <source>
        <dbReference type="ARBA" id="ARBA00034045"/>
    </source>
</evidence>
<dbReference type="PROSITE" id="PS00155">
    <property type="entry name" value="CUTINASE_1"/>
    <property type="match status" value="1"/>
</dbReference>
<feature type="chain" id="PRO_5007948919" description="Cutinase" evidence="12">
    <location>
        <begin position="19"/>
        <end position="213"/>
    </location>
</feature>
<dbReference type="GeneID" id="28767256"/>
<comment type="function">
    <text evidence="12">Catalyzes the hydrolysis of complex carboxylic polyesters found in the cell wall of plants. Degrades cutin, a macromolecule that forms the structure of the plant cuticle.</text>
</comment>
<evidence type="ECO:0000256" key="4">
    <source>
        <dbReference type="ARBA" id="ARBA00022487"/>
    </source>
</evidence>
<evidence type="ECO:0000256" key="2">
    <source>
        <dbReference type="ARBA" id="ARBA00007534"/>
    </source>
</evidence>
<dbReference type="InParanoid" id="A0A177BXZ0"/>
<protein>
    <recommendedName>
        <fullName evidence="3 12">Cutinase</fullName>
        <ecNumber evidence="3 12">3.1.1.74</ecNumber>
    </recommendedName>
</protein>
<dbReference type="Gene3D" id="3.40.50.1820">
    <property type="entry name" value="alpha/beta hydrolase"/>
    <property type="match status" value="1"/>
</dbReference>
<dbReference type="EC" id="3.1.1.74" evidence="3 12"/>
<feature type="signal peptide" evidence="12">
    <location>
        <begin position="1"/>
        <end position="18"/>
    </location>
</feature>
<comment type="subcellular location">
    <subcellularLocation>
        <location evidence="1 12">Secreted</location>
    </subcellularLocation>
</comment>
<evidence type="ECO:0000256" key="1">
    <source>
        <dbReference type="ARBA" id="ARBA00004613"/>
    </source>
</evidence>
<dbReference type="Pfam" id="PF01083">
    <property type="entry name" value="Cutinase"/>
    <property type="match status" value="1"/>
</dbReference>